<dbReference type="AlphaFoldDB" id="A0A368NTG7"/>
<comment type="caution">
    <text evidence="1">The sequence shown here is derived from an EMBL/GenBank/DDBJ whole genome shotgun (WGS) entry which is preliminary data.</text>
</comment>
<name>A0A368NTG7_9GAMM</name>
<dbReference type="Proteomes" id="UP000252558">
    <property type="component" value="Unassembled WGS sequence"/>
</dbReference>
<organism evidence="1 2">
    <name type="scientific">Corallincola holothuriorum</name>
    <dbReference type="NCBI Taxonomy" id="2282215"/>
    <lineage>
        <taxon>Bacteria</taxon>
        <taxon>Pseudomonadati</taxon>
        <taxon>Pseudomonadota</taxon>
        <taxon>Gammaproteobacteria</taxon>
        <taxon>Alteromonadales</taxon>
        <taxon>Psychromonadaceae</taxon>
        <taxon>Corallincola</taxon>
    </lineage>
</organism>
<protein>
    <submittedName>
        <fullName evidence="1">Uncharacterized protein</fullName>
    </submittedName>
</protein>
<evidence type="ECO:0000313" key="1">
    <source>
        <dbReference type="EMBL" id="RCU52511.1"/>
    </source>
</evidence>
<reference evidence="1 2" key="1">
    <citation type="submission" date="2018-07" db="EMBL/GenBank/DDBJ databases">
        <title>Corallincola holothuriorum sp. nov., a new facultative anaerobe isolated from sea cucumber Apostichopus japonicus.</title>
        <authorList>
            <person name="Xia H."/>
        </authorList>
    </citation>
    <scope>NUCLEOTIDE SEQUENCE [LARGE SCALE GENOMIC DNA]</scope>
    <source>
        <strain evidence="1 2">C4</strain>
    </source>
</reference>
<sequence>MNHLERQVLDWIAESYPELNLGEQVSHLEVIEREYTGAGVTTSFDASGQLSELRSFNLVGPLVVSPALASDAETMLCIIDGVVDYLDILVRGDGSVEAIDTFKLLDEKVNFIDDPGA</sequence>
<accession>A0A368NTG7</accession>
<dbReference type="RefSeq" id="WP_114336419.1">
    <property type="nucleotide sequence ID" value="NZ_QPID01000001.1"/>
</dbReference>
<gene>
    <name evidence="1" type="ORF">DU002_00645</name>
</gene>
<dbReference type="EMBL" id="QPID01000001">
    <property type="protein sequence ID" value="RCU52511.1"/>
    <property type="molecule type" value="Genomic_DNA"/>
</dbReference>
<keyword evidence="2" id="KW-1185">Reference proteome</keyword>
<proteinExistence type="predicted"/>
<evidence type="ECO:0000313" key="2">
    <source>
        <dbReference type="Proteomes" id="UP000252558"/>
    </source>
</evidence>